<evidence type="ECO:0000256" key="4">
    <source>
        <dbReference type="SAM" id="MobiDB-lite"/>
    </source>
</evidence>
<dbReference type="OrthoDB" id="67716at2759"/>
<dbReference type="Pfam" id="PF23354">
    <property type="entry name" value="TPR_NUP160_120_M"/>
    <property type="match status" value="1"/>
</dbReference>
<evidence type="ECO:0000313" key="10">
    <source>
        <dbReference type="Proteomes" id="UP000030765"/>
    </source>
</evidence>
<dbReference type="EMBL" id="KE525342">
    <property type="protein sequence ID" value="KFB48822.1"/>
    <property type="molecule type" value="Genomic_DNA"/>
</dbReference>
<keyword evidence="10" id="KW-1185">Reference proteome</keyword>
<keyword evidence="3" id="KW-0539">Nucleus</keyword>
<dbReference type="InterPro" id="IPR021717">
    <property type="entry name" value="Nucleoporin_Nup160"/>
</dbReference>
<evidence type="ECO:0000313" key="8">
    <source>
        <dbReference type="EMBL" id="KFB48822.1"/>
    </source>
</evidence>
<dbReference type="InterPro" id="IPR056547">
    <property type="entry name" value="NUP160_helical"/>
</dbReference>
<dbReference type="VEuPathDB" id="VectorBase:ASIS007920"/>
<feature type="domain" description="Nucleoporin Nup120/160 beta-propeller" evidence="5">
    <location>
        <begin position="7"/>
        <end position="436"/>
    </location>
</feature>
<evidence type="ECO:0000256" key="2">
    <source>
        <dbReference type="ARBA" id="ARBA00022448"/>
    </source>
</evidence>
<reference evidence="9" key="2">
    <citation type="submission" date="2020-05" db="UniProtKB">
        <authorList>
            <consortium name="EnsemblMetazoa"/>
        </authorList>
    </citation>
    <scope>IDENTIFICATION</scope>
</reference>
<dbReference type="VEuPathDB" id="VectorBase:ASIC016920"/>
<name>A0A084WF28_ANOSI</name>
<protein>
    <submittedName>
        <fullName evidence="8">AGAP004671-PA-like protein</fullName>
    </submittedName>
</protein>
<sequence length="1277" mass="145262">MHKAERYFMLIVTTTSIYRIPMQIPAVAGRSLLNDKDSALMMLTSQIITSPTNSYNFTNDIGPSLPTVVSAVHSAVNNCSLIGIATSTSLHVCSVGFGGDKLEPKFGKLEAHGKSIFSFFGNAGDVVTMCFTTAVPKNTPLLFTIFRDGTLRVWLHTASGTVLLATEKLYKYIDGAKPEFHSCVSRGSRTLLGLFVSFNSISQFVVLKPKVTPGPEPGVIASFSLQTVCTIAAPKSNMMDFKVSEHSLWSLWCNADFEMQVLNYELGAQDENLGVKGWNEVATLRTSDDNLPAVDGAKDLREFYRKRIFKSGIFPAAVIKKTLMMLKQNETGVKRSSAIGSMLRLEREVIDCIGQQLRKQQASTESNGPWAPEDLIAISNQLWEKFHCYCEQYNEESARPIGLFLGEEMIESALHVTVGVVRKHFVSFIRTCDRLETAYYGAGPSPAPDELGTFMLVKFLKEIEETLTQDQKQELDGFLHQRQVAAKEPTMKSDRSSASERFEFEDNGVPEEETEEISFNEIELLSAAQYNSMTSCVIDQFGAKKLEIDEAVDNLLRSLTPDNQPALLLNEAELEKANGGVSVYTGPHFYGELAVATAKQTVSFRYKLLRNLLLLQQLIRKSEGVNRSDKLNRFLAVVQPRIVMLVRCYYAMNWLANKRLEMDWSRKRNEIVNTFPTNQQHTPFTLLQAYARCRANYKRPEQWISQEAADDPLDDPNNSYLLSLTQKASALIAYISPMTDDFRFAEWLSENELSLHIDDYVELVDEWCTKNKYSRALIKAKSFLLDGEPYKAYDLFLKARQGIYEERYLLKFASGHSADDQRSAALYQMPSMYFLQAIRLFDLHGAYDMLPKLVNVALQETLFPEQQVRVKAMFQNIAFSSYMAMGRYKLAYMVLWKNVDPRRKKDCLRQVVGLLLSQRNLDLLAVLPTRGQLAQFLEVVTMCARSADMEEGFRYDFLYSFLVGEQFYREAAKVALEGAKRYETERVTHNSLEGQYQMLLKSAVALANLPAERAWLPSPTVINPLEQSAPTERNVEVLRVKHLEERMIIMQSVHDLSKAHSEQLALLEPKELVVMLMRKRMYNRALELAHCCVPAKVPVIYKHITKACIFASSSGEYTSPNDADDESSDNERNMSWLHANFQTDVRIGGDTATTAWNYLRHMIEREPDELIEEAHLAVLESVLAEKFHVPAWVRAWCFEHTPVQLVRAYWRNRYLLDACQCMIQLFEKRLFVPPSDVAFPLTLVDQLFFELERSPNRSEALLEEYRTKLEAMFDSMQ</sequence>
<dbReference type="InterPro" id="IPR059141">
    <property type="entry name" value="Beta-prop_Nup120_160"/>
</dbReference>
<dbReference type="Proteomes" id="UP000030765">
    <property type="component" value="Unassembled WGS sequence"/>
</dbReference>
<dbReference type="EMBL" id="ATLV01023287">
    <property type="status" value="NOT_ANNOTATED_CDS"/>
    <property type="molecule type" value="Genomic_DNA"/>
</dbReference>
<feature type="domain" description="NUP160 helical" evidence="6">
    <location>
        <begin position="456"/>
        <end position="657"/>
    </location>
</feature>
<dbReference type="Pfam" id="PF11715">
    <property type="entry name" value="Beta-prop_Nup120_160"/>
    <property type="match status" value="1"/>
</dbReference>
<dbReference type="PANTHER" id="PTHR21286:SF0">
    <property type="entry name" value="NUCLEAR PORE COMPLEX PROTEIN NUP160"/>
    <property type="match status" value="1"/>
</dbReference>
<dbReference type="GO" id="GO:0005643">
    <property type="term" value="C:nuclear pore"/>
    <property type="evidence" value="ECO:0007669"/>
    <property type="project" value="UniProtKB-ARBA"/>
</dbReference>
<dbReference type="Pfam" id="PF23345">
    <property type="entry name" value="NUP160_helical"/>
    <property type="match status" value="1"/>
</dbReference>
<dbReference type="STRING" id="74873.A0A084WF28"/>
<gene>
    <name evidence="8" type="ORF">ZHAS_00016920</name>
</gene>
<evidence type="ECO:0000259" key="6">
    <source>
        <dbReference type="Pfam" id="PF23345"/>
    </source>
</evidence>
<evidence type="ECO:0000256" key="1">
    <source>
        <dbReference type="ARBA" id="ARBA00004123"/>
    </source>
</evidence>
<feature type="domain" description="NUP160 middle TPR" evidence="7">
    <location>
        <begin position="737"/>
        <end position="1006"/>
    </location>
</feature>
<dbReference type="AlphaFoldDB" id="A0A084WF28"/>
<dbReference type="InterPro" id="IPR056535">
    <property type="entry name" value="TPR_NUP160_M"/>
</dbReference>
<reference evidence="8 10" key="1">
    <citation type="journal article" date="2014" name="BMC Genomics">
        <title>Genome sequence of Anopheles sinensis provides insight into genetics basis of mosquito competence for malaria parasites.</title>
        <authorList>
            <person name="Zhou D."/>
            <person name="Zhang D."/>
            <person name="Ding G."/>
            <person name="Shi L."/>
            <person name="Hou Q."/>
            <person name="Ye Y."/>
            <person name="Xu Y."/>
            <person name="Zhou H."/>
            <person name="Xiong C."/>
            <person name="Li S."/>
            <person name="Yu J."/>
            <person name="Hong S."/>
            <person name="Yu X."/>
            <person name="Zou P."/>
            <person name="Chen C."/>
            <person name="Chang X."/>
            <person name="Wang W."/>
            <person name="Lv Y."/>
            <person name="Sun Y."/>
            <person name="Ma L."/>
            <person name="Shen B."/>
            <person name="Zhu C."/>
        </authorList>
    </citation>
    <scope>NUCLEOTIDE SEQUENCE [LARGE SCALE GENOMIC DNA]</scope>
</reference>
<evidence type="ECO:0000259" key="7">
    <source>
        <dbReference type="Pfam" id="PF23354"/>
    </source>
</evidence>
<dbReference type="EnsemblMetazoa" id="ASIC016920-RA">
    <property type="protein sequence ID" value="ASIC016920-PA"/>
    <property type="gene ID" value="ASIC016920"/>
</dbReference>
<feature type="compositionally biased region" description="Basic and acidic residues" evidence="4">
    <location>
        <begin position="489"/>
        <end position="504"/>
    </location>
</feature>
<evidence type="ECO:0000313" key="9">
    <source>
        <dbReference type="EnsemblMetazoa" id="ASIC016920-PA"/>
    </source>
</evidence>
<keyword evidence="2" id="KW-0813">Transport</keyword>
<evidence type="ECO:0000259" key="5">
    <source>
        <dbReference type="Pfam" id="PF11715"/>
    </source>
</evidence>
<evidence type="ECO:0000256" key="3">
    <source>
        <dbReference type="ARBA" id="ARBA00023242"/>
    </source>
</evidence>
<feature type="region of interest" description="Disordered" evidence="4">
    <location>
        <begin position="489"/>
        <end position="513"/>
    </location>
</feature>
<comment type="subcellular location">
    <subcellularLocation>
        <location evidence="1">Nucleus</location>
    </subcellularLocation>
</comment>
<proteinExistence type="predicted"/>
<accession>A0A084WF28</accession>
<dbReference type="PANTHER" id="PTHR21286">
    <property type="entry name" value="NUCLEAR PORE COMPLEX PROTEIN NUP160"/>
    <property type="match status" value="1"/>
</dbReference>
<organism evidence="8">
    <name type="scientific">Anopheles sinensis</name>
    <name type="common">Mosquito</name>
    <dbReference type="NCBI Taxonomy" id="74873"/>
    <lineage>
        <taxon>Eukaryota</taxon>
        <taxon>Metazoa</taxon>
        <taxon>Ecdysozoa</taxon>
        <taxon>Arthropoda</taxon>
        <taxon>Hexapoda</taxon>
        <taxon>Insecta</taxon>
        <taxon>Pterygota</taxon>
        <taxon>Neoptera</taxon>
        <taxon>Endopterygota</taxon>
        <taxon>Diptera</taxon>
        <taxon>Nematocera</taxon>
        <taxon>Culicoidea</taxon>
        <taxon>Culicidae</taxon>
        <taxon>Anophelinae</taxon>
        <taxon>Anopheles</taxon>
    </lineage>
</organism>
<dbReference type="GO" id="GO:0017056">
    <property type="term" value="F:structural constituent of nuclear pore"/>
    <property type="evidence" value="ECO:0007669"/>
    <property type="project" value="TreeGrafter"/>
</dbReference>